<dbReference type="EMBL" id="JACHIP010000003">
    <property type="protein sequence ID" value="MBB5057946.1"/>
    <property type="molecule type" value="Genomic_DNA"/>
</dbReference>
<protein>
    <submittedName>
        <fullName evidence="1">Uncharacterized protein</fullName>
    </submittedName>
</protein>
<gene>
    <name evidence="1" type="ORF">HDF16_002652</name>
</gene>
<dbReference type="AlphaFoldDB" id="A0A7W8E3Y5"/>
<proteinExistence type="predicted"/>
<evidence type="ECO:0000313" key="1">
    <source>
        <dbReference type="EMBL" id="MBB5057946.1"/>
    </source>
</evidence>
<keyword evidence="2" id="KW-1185">Reference proteome</keyword>
<accession>A0A7W8E3Y5</accession>
<evidence type="ECO:0000313" key="2">
    <source>
        <dbReference type="Proteomes" id="UP000540989"/>
    </source>
</evidence>
<comment type="caution">
    <text evidence="1">The sequence shown here is derived from an EMBL/GenBank/DDBJ whole genome shotgun (WGS) entry which is preliminary data.</text>
</comment>
<organism evidence="1 2">
    <name type="scientific">Granulicella aggregans</name>
    <dbReference type="NCBI Taxonomy" id="474949"/>
    <lineage>
        <taxon>Bacteria</taxon>
        <taxon>Pseudomonadati</taxon>
        <taxon>Acidobacteriota</taxon>
        <taxon>Terriglobia</taxon>
        <taxon>Terriglobales</taxon>
        <taxon>Acidobacteriaceae</taxon>
        <taxon>Granulicella</taxon>
    </lineage>
</organism>
<sequence length="60" mass="6727">MENFHANTQTPKVIGLLGIHQLNGKPEPLVSHPYPDYDFEDVAHPGDLEPIIIRGIMNVH</sequence>
<name>A0A7W8E3Y5_9BACT</name>
<dbReference type="Proteomes" id="UP000540989">
    <property type="component" value="Unassembled WGS sequence"/>
</dbReference>
<reference evidence="1 2" key="1">
    <citation type="submission" date="2020-08" db="EMBL/GenBank/DDBJ databases">
        <title>Genomic Encyclopedia of Type Strains, Phase IV (KMG-V): Genome sequencing to study the core and pangenomes of soil and plant-associated prokaryotes.</title>
        <authorList>
            <person name="Whitman W."/>
        </authorList>
    </citation>
    <scope>NUCLEOTIDE SEQUENCE [LARGE SCALE GENOMIC DNA]</scope>
    <source>
        <strain evidence="1 2">M8UP14</strain>
    </source>
</reference>